<comment type="function">
    <text evidence="1">The proteasome is a multicatalytic proteinase complex which is characterized by its ability to cleave peptides with Arg, Phe, Tyr, Leu, and Glu adjacent to the leaving group at neutral or slightly basic pH. The proteasome has an ATP-dependent proteolytic activity.</text>
</comment>
<keyword evidence="9" id="KW-1185">Reference proteome</keyword>
<feature type="region of interest" description="Disordered" evidence="6">
    <location>
        <begin position="113"/>
        <end position="166"/>
    </location>
</feature>
<evidence type="ECO:0000256" key="5">
    <source>
        <dbReference type="PROSITE-ProRule" id="PRU00175"/>
    </source>
</evidence>
<dbReference type="AlphaFoldDB" id="A0AA39HY94"/>
<reference evidence="8" key="1">
    <citation type="submission" date="2023-06" db="EMBL/GenBank/DDBJ databases">
        <title>Genomic analysis of the entomopathogenic nematode Steinernema hermaphroditum.</title>
        <authorList>
            <person name="Schwarz E.M."/>
            <person name="Heppert J.K."/>
            <person name="Baniya A."/>
            <person name="Schwartz H.T."/>
            <person name="Tan C.-H."/>
            <person name="Antoshechkin I."/>
            <person name="Sternberg P.W."/>
            <person name="Goodrich-Blair H."/>
            <person name="Dillman A.R."/>
        </authorList>
    </citation>
    <scope>NUCLEOTIDE SEQUENCE</scope>
    <source>
        <strain evidence="8">PS9179</strain>
        <tissue evidence="8">Whole animal</tissue>
    </source>
</reference>
<dbReference type="InterPro" id="IPR013083">
    <property type="entry name" value="Znf_RING/FYVE/PHD"/>
</dbReference>
<accession>A0AA39HY94</accession>
<dbReference type="SMART" id="SM00948">
    <property type="entry name" value="Proteasome_A_N"/>
    <property type="match status" value="1"/>
</dbReference>
<dbReference type="PANTHER" id="PTHR11599">
    <property type="entry name" value="PROTEASOME SUBUNIT ALPHA/BETA"/>
    <property type="match status" value="1"/>
</dbReference>
<feature type="domain" description="RING-type" evidence="7">
    <location>
        <begin position="204"/>
        <end position="245"/>
    </location>
</feature>
<feature type="compositionally biased region" description="Low complexity" evidence="6">
    <location>
        <begin position="83"/>
        <end position="96"/>
    </location>
</feature>
<dbReference type="SUPFAM" id="SSF57850">
    <property type="entry name" value="RING/U-box"/>
    <property type="match status" value="1"/>
</dbReference>
<dbReference type="Proteomes" id="UP001175271">
    <property type="component" value="Unassembled WGS sequence"/>
</dbReference>
<organism evidence="8 9">
    <name type="scientific">Steinernema hermaphroditum</name>
    <dbReference type="NCBI Taxonomy" id="289476"/>
    <lineage>
        <taxon>Eukaryota</taxon>
        <taxon>Metazoa</taxon>
        <taxon>Ecdysozoa</taxon>
        <taxon>Nematoda</taxon>
        <taxon>Chromadorea</taxon>
        <taxon>Rhabditida</taxon>
        <taxon>Tylenchina</taxon>
        <taxon>Panagrolaimomorpha</taxon>
        <taxon>Strongyloidoidea</taxon>
        <taxon>Steinernematidae</taxon>
        <taxon>Steinernema</taxon>
    </lineage>
</organism>
<evidence type="ECO:0000256" key="1">
    <source>
        <dbReference type="ARBA" id="ARBA00002000"/>
    </source>
</evidence>
<dbReference type="GO" id="GO:0008270">
    <property type="term" value="F:zinc ion binding"/>
    <property type="evidence" value="ECO:0007669"/>
    <property type="project" value="UniProtKB-KW"/>
</dbReference>
<feature type="region of interest" description="Disordered" evidence="6">
    <location>
        <begin position="1"/>
        <end position="96"/>
    </location>
</feature>
<feature type="compositionally biased region" description="Low complexity" evidence="6">
    <location>
        <begin position="19"/>
        <end position="59"/>
    </location>
</feature>
<keyword evidence="2 5" id="KW-0863">Zinc-finger</keyword>
<evidence type="ECO:0000256" key="4">
    <source>
        <dbReference type="ARBA" id="ARBA00022942"/>
    </source>
</evidence>
<keyword evidence="3" id="KW-0862">Zinc</keyword>
<dbReference type="InterPro" id="IPR001353">
    <property type="entry name" value="Proteasome_sua/b"/>
</dbReference>
<dbReference type="Pfam" id="PF13639">
    <property type="entry name" value="zf-RING_2"/>
    <property type="match status" value="1"/>
</dbReference>
<comment type="caution">
    <text evidence="8">The sequence shown here is derived from an EMBL/GenBank/DDBJ whole genome shotgun (WGS) entry which is preliminary data.</text>
</comment>
<dbReference type="InterPro" id="IPR001841">
    <property type="entry name" value="Znf_RING"/>
</dbReference>
<dbReference type="Gene3D" id="3.30.40.10">
    <property type="entry name" value="Zinc/RING finger domain, C3HC4 (zinc finger)"/>
    <property type="match status" value="1"/>
</dbReference>
<evidence type="ECO:0000313" key="9">
    <source>
        <dbReference type="Proteomes" id="UP001175271"/>
    </source>
</evidence>
<dbReference type="SUPFAM" id="SSF56235">
    <property type="entry name" value="N-terminal nucleophile aminohydrolases (Ntn hydrolases)"/>
    <property type="match status" value="1"/>
</dbReference>
<dbReference type="GO" id="GO:0006511">
    <property type="term" value="P:ubiquitin-dependent protein catabolic process"/>
    <property type="evidence" value="ECO:0007669"/>
    <property type="project" value="InterPro"/>
</dbReference>
<keyword evidence="2 5" id="KW-0479">Metal-binding</keyword>
<feature type="compositionally biased region" description="Low complexity" evidence="6">
    <location>
        <begin position="134"/>
        <end position="150"/>
    </location>
</feature>
<dbReference type="InterPro" id="IPR029055">
    <property type="entry name" value="Ntn_hydrolases_N"/>
</dbReference>
<protein>
    <recommendedName>
        <fullName evidence="7">RING-type domain-containing protein</fullName>
    </recommendedName>
</protein>
<evidence type="ECO:0000256" key="6">
    <source>
        <dbReference type="SAM" id="MobiDB-lite"/>
    </source>
</evidence>
<feature type="compositionally biased region" description="Low complexity" evidence="6">
    <location>
        <begin position="113"/>
        <end position="122"/>
    </location>
</feature>
<evidence type="ECO:0000256" key="2">
    <source>
        <dbReference type="ARBA" id="ARBA00022771"/>
    </source>
</evidence>
<dbReference type="PROSITE" id="PS50089">
    <property type="entry name" value="ZF_RING_2"/>
    <property type="match status" value="1"/>
</dbReference>
<dbReference type="Pfam" id="PF00227">
    <property type="entry name" value="Proteasome"/>
    <property type="match status" value="1"/>
</dbReference>
<keyword evidence="4" id="KW-0647">Proteasome</keyword>
<gene>
    <name evidence="8" type="ORF">QR680_006533</name>
</gene>
<dbReference type="GO" id="GO:0019773">
    <property type="term" value="C:proteasome core complex, alpha-subunit complex"/>
    <property type="evidence" value="ECO:0007669"/>
    <property type="project" value="InterPro"/>
</dbReference>
<dbReference type="SMART" id="SM00184">
    <property type="entry name" value="RING"/>
    <property type="match status" value="1"/>
</dbReference>
<dbReference type="Gene3D" id="3.60.20.10">
    <property type="entry name" value="Glutamine Phosphoribosylpyrophosphate, subunit 1, domain 1"/>
    <property type="match status" value="1"/>
</dbReference>
<evidence type="ECO:0000256" key="3">
    <source>
        <dbReference type="ARBA" id="ARBA00022833"/>
    </source>
</evidence>
<dbReference type="Pfam" id="PF10584">
    <property type="entry name" value="Proteasome_A_N"/>
    <property type="match status" value="1"/>
</dbReference>
<proteinExistence type="predicted"/>
<dbReference type="InterPro" id="IPR050115">
    <property type="entry name" value="Proteasome_alpha"/>
</dbReference>
<name>A0AA39HY94_9BILA</name>
<evidence type="ECO:0000259" key="7">
    <source>
        <dbReference type="PROSITE" id="PS50089"/>
    </source>
</evidence>
<feature type="compositionally biased region" description="Basic and acidic residues" evidence="6">
    <location>
        <begin position="123"/>
        <end position="132"/>
    </location>
</feature>
<evidence type="ECO:0000313" key="8">
    <source>
        <dbReference type="EMBL" id="KAK0413004.1"/>
    </source>
</evidence>
<sequence>MSEEDIRVVRIGAGSDAEQQPQQQQQWPQPEWRSPQPERQWRQQGRQQPQQEQQWIQRGGLWFPPGWRWLQPGRQWPQPERYWPQPERQWPQPERQWPQQEWRWHQQMQQWSQQVQQWPQPERQWRPQERQWRPQHQQWPQQEQQQPEPEQWGDHWGQWDSDSDSANERHVFDDEDVRRYYLNEAEISQVPMTMVTSEQTEKQCTTCMDHLNEGVEVARLDCAHLFHLDCIVPWLRLHNTCPVCRATVDPLEWADNEMSSIGTGYDLAASTFSPDGRIFQIEYAQKHVDSSLSVMALRGKDGILLIADKPMVSKLNLATANRRIGTVDDFIGFASSGLYPDAVALLDYAIEESLKYKKDYSASIPIKELSRSLAEYMHYFTLGVHRPFGASVFFTRWTEKEGGKIYVVEPSGMSKELRGWALGQHNNQLKVDIENLRESHSKMNFDQLVKEAARMIIACRDGMKDADNRMEMVWCGADTGGKAVTVPSETVESAVSWAVKKLEEEDAMETQ</sequence>
<dbReference type="InterPro" id="IPR000426">
    <property type="entry name" value="Proteasome_asu_N"/>
</dbReference>
<dbReference type="EMBL" id="JAUCMV010000003">
    <property type="protein sequence ID" value="KAK0413004.1"/>
    <property type="molecule type" value="Genomic_DNA"/>
</dbReference>